<accession>A0ABU4TXB2</accession>
<reference evidence="2 3" key="2">
    <citation type="submission" date="2023-11" db="EMBL/GenBank/DDBJ databases">
        <authorList>
            <person name="Lara A.C."/>
            <person name="Chronakova A."/>
        </authorList>
    </citation>
    <scope>NUCLEOTIDE SEQUENCE [LARGE SCALE GENOMIC DNA]</scope>
    <source>
        <strain evidence="2 3">BCCO 10_0798</strain>
    </source>
</reference>
<keyword evidence="3" id="KW-1185">Reference proteome</keyword>
<organism evidence="2 3">
    <name type="scientific">Lentzea kristufekii</name>
    <dbReference type="NCBI Taxonomy" id="3095430"/>
    <lineage>
        <taxon>Bacteria</taxon>
        <taxon>Bacillati</taxon>
        <taxon>Actinomycetota</taxon>
        <taxon>Actinomycetes</taxon>
        <taxon>Pseudonocardiales</taxon>
        <taxon>Pseudonocardiaceae</taxon>
        <taxon>Lentzea</taxon>
    </lineage>
</organism>
<dbReference type="EMBL" id="JAXAVV010000013">
    <property type="protein sequence ID" value="MDX8052944.1"/>
    <property type="molecule type" value="Genomic_DNA"/>
</dbReference>
<evidence type="ECO:0000313" key="3">
    <source>
        <dbReference type="Proteomes" id="UP001271792"/>
    </source>
</evidence>
<dbReference type="RefSeq" id="WP_319986789.1">
    <property type="nucleotide sequence ID" value="NZ_JAXAVV010000013.1"/>
</dbReference>
<reference evidence="2 3" key="1">
    <citation type="submission" date="2023-11" db="EMBL/GenBank/DDBJ databases">
        <title>Lentzea sokolovensis, sp. nov., Lentzea kristufkii, sp. nov., and Lentzea miocenensis, sp. nov., rare actinobacteria from Sokolov Coal Basin, Miocene lacustrine sediment, Czech Republic.</title>
        <authorList>
            <person name="Lara A."/>
            <person name="Kotroba L."/>
            <person name="Nouioui I."/>
            <person name="Neumann-Schaal M."/>
            <person name="Mast Y."/>
            <person name="Chronakova A."/>
        </authorList>
    </citation>
    <scope>NUCLEOTIDE SEQUENCE [LARGE SCALE GENOMIC DNA]</scope>
    <source>
        <strain evidence="2 3">BCCO 10_0798</strain>
    </source>
</reference>
<feature type="transmembrane region" description="Helical" evidence="1">
    <location>
        <begin position="41"/>
        <end position="61"/>
    </location>
</feature>
<keyword evidence="1" id="KW-0812">Transmembrane</keyword>
<comment type="caution">
    <text evidence="2">The sequence shown here is derived from an EMBL/GenBank/DDBJ whole genome shotgun (WGS) entry which is preliminary data.</text>
</comment>
<keyword evidence="1" id="KW-1133">Transmembrane helix</keyword>
<keyword evidence="1" id="KW-0472">Membrane</keyword>
<protein>
    <submittedName>
        <fullName evidence="2">Uncharacterized protein</fullName>
    </submittedName>
</protein>
<evidence type="ECO:0000313" key="2">
    <source>
        <dbReference type="EMBL" id="MDX8052944.1"/>
    </source>
</evidence>
<sequence length="290" mass="31897">MSHDLEDHPDLKDAAWIRAANRRARRDVRKQRRQARMRRHGGKIVSAVALVVIGAVLFGLYQTGRFGDVRDISLPDVDLPHVGANVQIPFANTPAEQWADGEKGIVAPDANPVFEQVKQAIIASRLDPATLSEHKPDRFVAMLSPQMREHVAKDGLASWVTRLKPGTKLLPNGIKVSGKMSLGEKDGYPAVMTDYVFAYAFEPPDPKKLLSQLDMVAATREQATYLVMPDGLWLSSLDNYYYSMGCKAAKEGFLAPQFTEPIPASSTGAPGDEKKYFSVDTAIPAEMSCD</sequence>
<proteinExistence type="predicted"/>
<name>A0ABU4TXB2_9PSEU</name>
<gene>
    <name evidence="2" type="ORF">SK571_26510</name>
</gene>
<dbReference type="Proteomes" id="UP001271792">
    <property type="component" value="Unassembled WGS sequence"/>
</dbReference>
<evidence type="ECO:0000256" key="1">
    <source>
        <dbReference type="SAM" id="Phobius"/>
    </source>
</evidence>